<dbReference type="AlphaFoldDB" id="C8PFN0"/>
<sequence>MINFKSDVIIAKSYNRALKCFASGFLDKWARSAVAILRHIAV</sequence>
<evidence type="ECO:0000313" key="1">
    <source>
        <dbReference type="EMBL" id="EEV18342.1"/>
    </source>
</evidence>
<protein>
    <submittedName>
        <fullName evidence="1">Uncharacterized protein</fullName>
    </submittedName>
</protein>
<gene>
    <name evidence="1" type="ORF">CAMGR0001_0673</name>
</gene>
<dbReference type="Proteomes" id="UP000005709">
    <property type="component" value="Unassembled WGS sequence"/>
</dbReference>
<keyword evidence="2" id="KW-1185">Reference proteome</keyword>
<proteinExistence type="predicted"/>
<comment type="caution">
    <text evidence="1">The sequence shown here is derived from an EMBL/GenBank/DDBJ whole genome shotgun (WGS) entry which is preliminary data.</text>
</comment>
<dbReference type="EMBL" id="ACYG01000017">
    <property type="protein sequence ID" value="EEV18342.1"/>
    <property type="molecule type" value="Genomic_DNA"/>
</dbReference>
<reference evidence="1 2" key="1">
    <citation type="submission" date="2009-07" db="EMBL/GenBank/DDBJ databases">
        <authorList>
            <person name="Madupu R."/>
            <person name="Sebastian Y."/>
            <person name="Durkin A.S."/>
            <person name="Torralba M."/>
            <person name="Methe B."/>
            <person name="Sutton G.G."/>
            <person name="Strausberg R.L."/>
            <person name="Nelson K.E."/>
        </authorList>
    </citation>
    <scope>NUCLEOTIDE SEQUENCE [LARGE SCALE GENOMIC DNA]</scope>
    <source>
        <strain evidence="1 2">RM3268</strain>
    </source>
</reference>
<evidence type="ECO:0000313" key="2">
    <source>
        <dbReference type="Proteomes" id="UP000005709"/>
    </source>
</evidence>
<name>C8PFN0_9BACT</name>
<accession>C8PFN0</accession>
<organism evidence="1 2">
    <name type="scientific">Campylobacter gracilis RM3268</name>
    <dbReference type="NCBI Taxonomy" id="553220"/>
    <lineage>
        <taxon>Bacteria</taxon>
        <taxon>Pseudomonadati</taxon>
        <taxon>Campylobacterota</taxon>
        <taxon>Epsilonproteobacteria</taxon>
        <taxon>Campylobacterales</taxon>
        <taxon>Campylobacteraceae</taxon>
        <taxon>Campylobacter</taxon>
    </lineage>
</organism>